<feature type="non-terminal residue" evidence="2">
    <location>
        <position position="79"/>
    </location>
</feature>
<protein>
    <submittedName>
        <fullName evidence="2">Uncharacterized protein</fullName>
    </submittedName>
</protein>
<evidence type="ECO:0000256" key="1">
    <source>
        <dbReference type="SAM" id="MobiDB-lite"/>
    </source>
</evidence>
<evidence type="ECO:0000313" key="3">
    <source>
        <dbReference type="Proteomes" id="UP000265520"/>
    </source>
</evidence>
<proteinExistence type="predicted"/>
<dbReference type="Proteomes" id="UP000265520">
    <property type="component" value="Unassembled WGS sequence"/>
</dbReference>
<name>A0A392SB81_9FABA</name>
<organism evidence="2 3">
    <name type="scientific">Trifolium medium</name>
    <dbReference type="NCBI Taxonomy" id="97028"/>
    <lineage>
        <taxon>Eukaryota</taxon>
        <taxon>Viridiplantae</taxon>
        <taxon>Streptophyta</taxon>
        <taxon>Embryophyta</taxon>
        <taxon>Tracheophyta</taxon>
        <taxon>Spermatophyta</taxon>
        <taxon>Magnoliopsida</taxon>
        <taxon>eudicotyledons</taxon>
        <taxon>Gunneridae</taxon>
        <taxon>Pentapetalae</taxon>
        <taxon>rosids</taxon>
        <taxon>fabids</taxon>
        <taxon>Fabales</taxon>
        <taxon>Fabaceae</taxon>
        <taxon>Papilionoideae</taxon>
        <taxon>50 kb inversion clade</taxon>
        <taxon>NPAAA clade</taxon>
        <taxon>Hologalegina</taxon>
        <taxon>IRL clade</taxon>
        <taxon>Trifolieae</taxon>
        <taxon>Trifolium</taxon>
    </lineage>
</organism>
<dbReference type="AlphaFoldDB" id="A0A392SB81"/>
<sequence length="79" mass="8334">MEAKIATLEEELLGVKTTLTTMEKNQAHLITLFEKSLGKYVMTGEESVGGKGGSVRANGEGSAKKIGNSGSFRLQGDAM</sequence>
<accession>A0A392SB81</accession>
<evidence type="ECO:0000313" key="2">
    <source>
        <dbReference type="EMBL" id="MCI46213.1"/>
    </source>
</evidence>
<comment type="caution">
    <text evidence="2">The sequence shown here is derived from an EMBL/GenBank/DDBJ whole genome shotgun (WGS) entry which is preliminary data.</text>
</comment>
<dbReference type="EMBL" id="LXQA010354177">
    <property type="protein sequence ID" value="MCI46213.1"/>
    <property type="molecule type" value="Genomic_DNA"/>
</dbReference>
<keyword evidence="3" id="KW-1185">Reference proteome</keyword>
<reference evidence="2 3" key="1">
    <citation type="journal article" date="2018" name="Front. Plant Sci.">
        <title>Red Clover (Trifolium pratense) and Zigzag Clover (T. medium) - A Picture of Genomic Similarities and Differences.</title>
        <authorList>
            <person name="Dluhosova J."/>
            <person name="Istvanek J."/>
            <person name="Nedelnik J."/>
            <person name="Repkova J."/>
        </authorList>
    </citation>
    <scope>NUCLEOTIDE SEQUENCE [LARGE SCALE GENOMIC DNA]</scope>
    <source>
        <strain evidence="3">cv. 10/8</strain>
        <tissue evidence="2">Leaf</tissue>
    </source>
</reference>
<feature type="region of interest" description="Disordered" evidence="1">
    <location>
        <begin position="47"/>
        <end position="79"/>
    </location>
</feature>